<organism evidence="1 2">
    <name type="scientific">Polarella glacialis</name>
    <name type="common">Dinoflagellate</name>
    <dbReference type="NCBI Taxonomy" id="89957"/>
    <lineage>
        <taxon>Eukaryota</taxon>
        <taxon>Sar</taxon>
        <taxon>Alveolata</taxon>
        <taxon>Dinophyceae</taxon>
        <taxon>Suessiales</taxon>
        <taxon>Suessiaceae</taxon>
        <taxon>Polarella</taxon>
    </lineage>
</organism>
<keyword evidence="2" id="KW-1185">Reference proteome</keyword>
<dbReference type="AlphaFoldDB" id="A0A813DPQ8"/>
<feature type="non-terminal residue" evidence="1">
    <location>
        <position position="104"/>
    </location>
</feature>
<dbReference type="OrthoDB" id="260519at2759"/>
<gene>
    <name evidence="1" type="ORF">PGLA1383_LOCUS8641</name>
</gene>
<dbReference type="EMBL" id="CAJNNV010003965">
    <property type="protein sequence ID" value="CAE8589911.1"/>
    <property type="molecule type" value="Genomic_DNA"/>
</dbReference>
<protein>
    <submittedName>
        <fullName evidence="1">Uncharacterized protein</fullName>
    </submittedName>
</protein>
<dbReference type="Proteomes" id="UP000654075">
    <property type="component" value="Unassembled WGS sequence"/>
</dbReference>
<feature type="non-terminal residue" evidence="1">
    <location>
        <position position="1"/>
    </location>
</feature>
<evidence type="ECO:0000313" key="1">
    <source>
        <dbReference type="EMBL" id="CAE8589911.1"/>
    </source>
</evidence>
<sequence>QIIENCLPDMQRTMNNLLDVWKEFQDPALPGLCANVVAIFPQVMGQGVAKEINLSAWETGKDAYDWYVKSKGHRTALTQHHGGTLRTFGNLLASLQHAEPLRHQ</sequence>
<accession>A0A813DPQ8</accession>
<proteinExistence type="predicted"/>
<comment type="caution">
    <text evidence="1">The sequence shown here is derived from an EMBL/GenBank/DDBJ whole genome shotgun (WGS) entry which is preliminary data.</text>
</comment>
<name>A0A813DPQ8_POLGL</name>
<reference evidence="1" key="1">
    <citation type="submission" date="2021-02" db="EMBL/GenBank/DDBJ databases">
        <authorList>
            <person name="Dougan E. K."/>
            <person name="Rhodes N."/>
            <person name="Thang M."/>
            <person name="Chan C."/>
        </authorList>
    </citation>
    <scope>NUCLEOTIDE SEQUENCE</scope>
</reference>
<evidence type="ECO:0000313" key="2">
    <source>
        <dbReference type="Proteomes" id="UP000654075"/>
    </source>
</evidence>